<organism evidence="4 5">
    <name type="scientific">Haemonchus contortus</name>
    <name type="common">Barber pole worm</name>
    <dbReference type="NCBI Taxonomy" id="6289"/>
    <lineage>
        <taxon>Eukaryota</taxon>
        <taxon>Metazoa</taxon>
        <taxon>Ecdysozoa</taxon>
        <taxon>Nematoda</taxon>
        <taxon>Chromadorea</taxon>
        <taxon>Rhabditida</taxon>
        <taxon>Rhabditina</taxon>
        <taxon>Rhabditomorpha</taxon>
        <taxon>Strongyloidea</taxon>
        <taxon>Trichostrongylidae</taxon>
        <taxon>Haemonchus</taxon>
    </lineage>
</organism>
<dbReference type="Pfam" id="PF00059">
    <property type="entry name" value="Lectin_C"/>
    <property type="match status" value="1"/>
</dbReference>
<dbReference type="AlphaFoldDB" id="A0A7I4YG01"/>
<dbReference type="PANTHER" id="PTHR31024">
    <property type="entry name" value="C-TYPE LECTIN"/>
    <property type="match status" value="1"/>
</dbReference>
<dbReference type="SMART" id="SM00034">
    <property type="entry name" value="CLECT"/>
    <property type="match status" value="1"/>
</dbReference>
<proteinExistence type="predicted"/>
<dbReference type="PROSITE" id="PS50234">
    <property type="entry name" value="VWFA"/>
    <property type="match status" value="1"/>
</dbReference>
<evidence type="ECO:0000313" key="5">
    <source>
        <dbReference type="WBParaSite" id="HCON_00088645-00001"/>
    </source>
</evidence>
<dbReference type="InterPro" id="IPR002035">
    <property type="entry name" value="VWF_A"/>
</dbReference>
<name>A0A7I4YG01_HAECO</name>
<keyword evidence="4" id="KW-1185">Reference proteome</keyword>
<dbReference type="CDD" id="cd00037">
    <property type="entry name" value="CLECT"/>
    <property type="match status" value="1"/>
</dbReference>
<dbReference type="PROSITE" id="PS50041">
    <property type="entry name" value="C_TYPE_LECTIN_2"/>
    <property type="match status" value="1"/>
</dbReference>
<dbReference type="PANTHER" id="PTHR31024:SF3">
    <property type="entry name" value="C-TYPE LECTIN-RELATED"/>
    <property type="match status" value="1"/>
</dbReference>
<dbReference type="InterPro" id="IPR016187">
    <property type="entry name" value="CTDL_fold"/>
</dbReference>
<feature type="domain" description="C-type lectin" evidence="2">
    <location>
        <begin position="365"/>
        <end position="479"/>
    </location>
</feature>
<dbReference type="WBParaSite" id="HCON_00088645-00001">
    <property type="protein sequence ID" value="HCON_00088645-00001"/>
    <property type="gene ID" value="HCON_00088645"/>
</dbReference>
<dbReference type="SMART" id="SM00327">
    <property type="entry name" value="VWA"/>
    <property type="match status" value="1"/>
</dbReference>
<feature type="region of interest" description="Disordered" evidence="1">
    <location>
        <begin position="1"/>
        <end position="122"/>
    </location>
</feature>
<feature type="domain" description="VWFA" evidence="3">
    <location>
        <begin position="165"/>
        <end position="343"/>
    </location>
</feature>
<dbReference type="OMA" id="ECQCILN"/>
<dbReference type="Pfam" id="PF00092">
    <property type="entry name" value="VWA"/>
    <property type="match status" value="1"/>
</dbReference>
<dbReference type="Gene3D" id="3.40.50.410">
    <property type="entry name" value="von Willebrand factor, type A domain"/>
    <property type="match status" value="1"/>
</dbReference>
<dbReference type="SUPFAM" id="SSF53300">
    <property type="entry name" value="vWA-like"/>
    <property type="match status" value="1"/>
</dbReference>
<reference evidence="5" key="1">
    <citation type="submission" date="2020-12" db="UniProtKB">
        <authorList>
            <consortium name="WormBaseParasite"/>
        </authorList>
    </citation>
    <scope>IDENTIFICATION</scope>
    <source>
        <strain evidence="5">MHco3</strain>
    </source>
</reference>
<evidence type="ECO:0000256" key="1">
    <source>
        <dbReference type="SAM" id="MobiDB-lite"/>
    </source>
</evidence>
<dbReference type="SUPFAM" id="SSF56436">
    <property type="entry name" value="C-type lectin-like"/>
    <property type="match status" value="1"/>
</dbReference>
<evidence type="ECO:0000259" key="2">
    <source>
        <dbReference type="PROSITE" id="PS50041"/>
    </source>
</evidence>
<dbReference type="InterPro" id="IPR001304">
    <property type="entry name" value="C-type_lectin-like"/>
</dbReference>
<feature type="compositionally biased region" description="Polar residues" evidence="1">
    <location>
        <begin position="110"/>
        <end position="122"/>
    </location>
</feature>
<sequence length="500" mass="55246">TSTTTPATSTTTTRVPTTTTTSTTTPATSTTTTRVPTTTTTSTTTPVTSTTTTSVPTTTTTSTTTPATSTTTTTAPTTITDTTSTTTPSTPSTVSSPIPSTVSTFTPTTMAESTPTMRSTKPTLPISTTILLNTTATAPITTRTPTPQPEINTFCKCNLKTVWLDVFLLMDASIMMGRNGISSATDFIVSAFGKLTVGQAEKFQTRLGVISYASRVKLIADLNKYTSTEDLLDLEIQPLNETDTNIDGAIRLARERFASPSHRRAARQVIIIVGSTYAPTVYEEPTRVAKEFRADGGTIITIEYLQGTVKRIPMFKKLASPNYRLFNYRDGKQLRAQELRQLLCKANCFCKRKWVPYSKDKWNAPRGECYVPVKISSTQMLASRTCQRKNDGILAVDENIEKDAFLTKLVPPNRNFWLGLQLKGNQWMWPDGNSVGSFTKWAKNHPTDKGECVYMQKNANNETSWFSDNCDNNYFHICQMKPCDSTKYCPFQLSNEEREI</sequence>
<dbReference type="OrthoDB" id="5869583at2759"/>
<dbReference type="InterPro" id="IPR036465">
    <property type="entry name" value="vWFA_dom_sf"/>
</dbReference>
<protein>
    <submittedName>
        <fullName evidence="5">C-type lectin</fullName>
    </submittedName>
</protein>
<evidence type="ECO:0000259" key="3">
    <source>
        <dbReference type="PROSITE" id="PS50234"/>
    </source>
</evidence>
<feature type="compositionally biased region" description="Low complexity" evidence="1">
    <location>
        <begin position="1"/>
        <end position="109"/>
    </location>
</feature>
<evidence type="ECO:0000313" key="4">
    <source>
        <dbReference type="Proteomes" id="UP000025227"/>
    </source>
</evidence>
<dbReference type="Proteomes" id="UP000025227">
    <property type="component" value="Unplaced"/>
</dbReference>
<dbReference type="InterPro" id="IPR016186">
    <property type="entry name" value="C-type_lectin-like/link_sf"/>
</dbReference>
<dbReference type="Gene3D" id="3.10.100.10">
    <property type="entry name" value="Mannose-Binding Protein A, subunit A"/>
    <property type="match status" value="1"/>
</dbReference>
<accession>A0A7I4YG01</accession>